<dbReference type="Gene3D" id="2.30.30.30">
    <property type="match status" value="1"/>
</dbReference>
<dbReference type="SUPFAM" id="SSF50104">
    <property type="entry name" value="Translation proteins SH3-like domain"/>
    <property type="match status" value="1"/>
</dbReference>
<dbReference type="InterPro" id="IPR014722">
    <property type="entry name" value="Rib_uL2_dom2"/>
</dbReference>
<reference evidence="3" key="1">
    <citation type="submission" date="2017-02" db="UniProtKB">
        <authorList>
            <consortium name="WormBaseParasite"/>
        </authorList>
    </citation>
    <scope>IDENTIFICATION</scope>
</reference>
<accession>A0A0M3HKR8</accession>
<dbReference type="InterPro" id="IPR008991">
    <property type="entry name" value="Translation_prot_SH3-like_sf"/>
</dbReference>
<dbReference type="SMART" id="SM00739">
    <property type="entry name" value="KOW"/>
    <property type="match status" value="1"/>
</dbReference>
<dbReference type="Pfam" id="PF00467">
    <property type="entry name" value="KOW"/>
    <property type="match status" value="1"/>
</dbReference>
<dbReference type="Proteomes" id="UP000036681">
    <property type="component" value="Unplaced"/>
</dbReference>
<evidence type="ECO:0000313" key="2">
    <source>
        <dbReference type="Proteomes" id="UP000036681"/>
    </source>
</evidence>
<dbReference type="InterPro" id="IPR041976">
    <property type="entry name" value="KOW_Spt5_3"/>
</dbReference>
<organism evidence="2 3">
    <name type="scientific">Ascaris lumbricoides</name>
    <name type="common">Giant roundworm</name>
    <dbReference type="NCBI Taxonomy" id="6252"/>
    <lineage>
        <taxon>Eukaryota</taxon>
        <taxon>Metazoa</taxon>
        <taxon>Ecdysozoa</taxon>
        <taxon>Nematoda</taxon>
        <taxon>Chromadorea</taxon>
        <taxon>Rhabditida</taxon>
        <taxon>Spirurina</taxon>
        <taxon>Ascaridomorpha</taxon>
        <taxon>Ascaridoidea</taxon>
        <taxon>Ascarididae</taxon>
        <taxon>Ascaris</taxon>
    </lineage>
</organism>
<evidence type="ECO:0000313" key="3">
    <source>
        <dbReference type="WBParaSite" id="ALUE_0000211301-mRNA-1"/>
    </source>
</evidence>
<evidence type="ECO:0000259" key="1">
    <source>
        <dbReference type="SMART" id="SM00739"/>
    </source>
</evidence>
<sequence length="78" mass="8949">LQEALTLNAYELRKFFRAGDHVKVINGRYEGDTGLIVRVEDNLVILLSDLTMHEVCYMTSLAGTFISWEKRCDIDIDL</sequence>
<protein>
    <submittedName>
        <fullName evidence="3">KOW domain-containing protein</fullName>
    </submittedName>
</protein>
<dbReference type="AlphaFoldDB" id="A0A0M3HKR8"/>
<feature type="domain" description="KOW" evidence="1">
    <location>
        <begin position="15"/>
        <end position="42"/>
    </location>
</feature>
<name>A0A0M3HKR8_ASCLU</name>
<proteinExistence type="predicted"/>
<dbReference type="WBParaSite" id="ALUE_0000211301-mRNA-1">
    <property type="protein sequence ID" value="ALUE_0000211301-mRNA-1"/>
    <property type="gene ID" value="ALUE_0000211301"/>
</dbReference>
<dbReference type="InterPro" id="IPR005824">
    <property type="entry name" value="KOW"/>
</dbReference>
<keyword evidence="2" id="KW-1185">Reference proteome</keyword>
<dbReference type="CDD" id="cd06083">
    <property type="entry name" value="KOW_Spt5_3"/>
    <property type="match status" value="1"/>
</dbReference>
<dbReference type="FunFam" id="2.30.30.30:FF:000016">
    <property type="entry name" value="Transcription elongation factor SPT5"/>
    <property type="match status" value="1"/>
</dbReference>